<feature type="region of interest" description="Disordered" evidence="1">
    <location>
        <begin position="301"/>
        <end position="321"/>
    </location>
</feature>
<dbReference type="Proteomes" id="UP001153636">
    <property type="component" value="Chromosome 12"/>
</dbReference>
<evidence type="ECO:0000256" key="1">
    <source>
        <dbReference type="SAM" id="MobiDB-lite"/>
    </source>
</evidence>
<organism evidence="2 3">
    <name type="scientific">Psylliodes chrysocephalus</name>
    <dbReference type="NCBI Taxonomy" id="3402493"/>
    <lineage>
        <taxon>Eukaryota</taxon>
        <taxon>Metazoa</taxon>
        <taxon>Ecdysozoa</taxon>
        <taxon>Arthropoda</taxon>
        <taxon>Hexapoda</taxon>
        <taxon>Insecta</taxon>
        <taxon>Pterygota</taxon>
        <taxon>Neoptera</taxon>
        <taxon>Endopterygota</taxon>
        <taxon>Coleoptera</taxon>
        <taxon>Polyphaga</taxon>
        <taxon>Cucujiformia</taxon>
        <taxon>Chrysomeloidea</taxon>
        <taxon>Chrysomelidae</taxon>
        <taxon>Galerucinae</taxon>
        <taxon>Alticini</taxon>
        <taxon>Psylliodes</taxon>
    </lineage>
</organism>
<reference evidence="2" key="1">
    <citation type="submission" date="2022-01" db="EMBL/GenBank/DDBJ databases">
        <authorList>
            <person name="King R."/>
        </authorList>
    </citation>
    <scope>NUCLEOTIDE SEQUENCE</scope>
</reference>
<keyword evidence="3" id="KW-1185">Reference proteome</keyword>
<dbReference type="AlphaFoldDB" id="A0A9P0CMX7"/>
<accession>A0A9P0CMX7</accession>
<proteinExistence type="predicted"/>
<gene>
    <name evidence="2" type="ORF">PSYICH_LOCUS3343</name>
</gene>
<feature type="region of interest" description="Disordered" evidence="1">
    <location>
        <begin position="182"/>
        <end position="206"/>
    </location>
</feature>
<evidence type="ECO:0000313" key="2">
    <source>
        <dbReference type="EMBL" id="CAH1102054.1"/>
    </source>
</evidence>
<name>A0A9P0CMX7_9CUCU</name>
<feature type="compositionally biased region" description="Polar residues" evidence="1">
    <location>
        <begin position="182"/>
        <end position="204"/>
    </location>
</feature>
<sequence length="404" mass="46308">MAAMKKLLGFRQLSLNCDNLQPPARKHTLKKQFSEERRSFKEWSDDLNIQINLNDRSPFIKHAWVDPIDTINDEPVIIKKCTENRRSSSGKLTRQASLENDSLLTKQDFQNRLRQNLKPTEEKPNLKIFLSQNHQEYADHDHPNPKIIKPLTAGISINEKNSFKLRKNTKPKATADTFWQVPNNKKTDNDVNNSIPDTSRSLSDGDQLGHEEVSNGYVKPIASVIIRPTTAASKREMFQKRTNSAFNTTFNKDAQDQRKPRRPLIRSSSAPCKPEHLKSKLIFQKHRKTFKKIQLKTTPKTYDIDKNEEHSKGQNDSPVPGADVVTMVSLTSPAGSDCEEEEAEDVKLKTKNVNFEKTTEPNKPTPKIMSLRKAVKTGKYYYVKIKASSFLRKLSFIHLILLKF</sequence>
<protein>
    <submittedName>
        <fullName evidence="2">Uncharacterized protein</fullName>
    </submittedName>
</protein>
<feature type="region of interest" description="Disordered" evidence="1">
    <location>
        <begin position="246"/>
        <end position="278"/>
    </location>
</feature>
<dbReference type="EMBL" id="OV651824">
    <property type="protein sequence ID" value="CAH1102054.1"/>
    <property type="molecule type" value="Genomic_DNA"/>
</dbReference>
<dbReference type="OrthoDB" id="7663415at2759"/>
<evidence type="ECO:0000313" key="3">
    <source>
        <dbReference type="Proteomes" id="UP001153636"/>
    </source>
</evidence>
<feature type="compositionally biased region" description="Basic and acidic residues" evidence="1">
    <location>
        <begin position="302"/>
        <end position="313"/>
    </location>
</feature>